<name>A0ACC1MEH7_9HYPO</name>
<keyword evidence="2" id="KW-1185">Reference proteome</keyword>
<dbReference type="EMBL" id="JANJQO010003130">
    <property type="protein sequence ID" value="KAJ2964720.1"/>
    <property type="molecule type" value="Genomic_DNA"/>
</dbReference>
<gene>
    <name evidence="1" type="ORF">NQ176_g10774</name>
</gene>
<accession>A0ACC1MEH7</accession>
<protein>
    <submittedName>
        <fullName evidence="1">Uncharacterized protein</fullName>
    </submittedName>
</protein>
<reference evidence="1" key="1">
    <citation type="submission" date="2022-08" db="EMBL/GenBank/DDBJ databases">
        <title>Genome Sequence of Lecanicillium fungicola.</title>
        <authorList>
            <person name="Buettner E."/>
        </authorList>
    </citation>
    <scope>NUCLEOTIDE SEQUENCE</scope>
    <source>
        <strain evidence="1">Babe33</strain>
    </source>
</reference>
<evidence type="ECO:0000313" key="1">
    <source>
        <dbReference type="EMBL" id="KAJ2964720.1"/>
    </source>
</evidence>
<comment type="caution">
    <text evidence="1">The sequence shown here is derived from an EMBL/GenBank/DDBJ whole genome shotgun (WGS) entry which is preliminary data.</text>
</comment>
<evidence type="ECO:0000313" key="2">
    <source>
        <dbReference type="Proteomes" id="UP001143910"/>
    </source>
</evidence>
<sequence length="124" mass="13919">MKLSIPALAIASFTIPSLGVAVTIDKPKVPLHSSSRWILGADNQRVKLRCINWAGHLEVNVPEGLHKQPVNYIASWIANQGFNCVRLTYSIDMALNNGIGHAGALRRRRRQEPVPRQCHCYRRL</sequence>
<proteinExistence type="predicted"/>
<organism evidence="1 2">
    <name type="scientific">Zarea fungicola</name>
    <dbReference type="NCBI Taxonomy" id="93591"/>
    <lineage>
        <taxon>Eukaryota</taxon>
        <taxon>Fungi</taxon>
        <taxon>Dikarya</taxon>
        <taxon>Ascomycota</taxon>
        <taxon>Pezizomycotina</taxon>
        <taxon>Sordariomycetes</taxon>
        <taxon>Hypocreomycetidae</taxon>
        <taxon>Hypocreales</taxon>
        <taxon>Cordycipitaceae</taxon>
        <taxon>Zarea</taxon>
    </lineage>
</organism>
<dbReference type="Proteomes" id="UP001143910">
    <property type="component" value="Unassembled WGS sequence"/>
</dbReference>